<evidence type="ECO:0000313" key="1">
    <source>
        <dbReference type="EMBL" id="MDQ0318915.1"/>
    </source>
</evidence>
<name>A0ABU0BKY8_9HYPH</name>
<comment type="caution">
    <text evidence="1">The sequence shown here is derived from an EMBL/GenBank/DDBJ whole genome shotgun (WGS) entry which is preliminary data.</text>
</comment>
<protein>
    <submittedName>
        <fullName evidence="1">Uncharacterized protein</fullName>
    </submittedName>
</protein>
<dbReference type="RefSeq" id="WP_307227383.1">
    <property type="nucleotide sequence ID" value="NZ_JAUSVF010000001.1"/>
</dbReference>
<accession>A0ABU0BKY8</accession>
<dbReference type="EMBL" id="JAUSVF010000001">
    <property type="protein sequence ID" value="MDQ0318915.1"/>
    <property type="molecule type" value="Genomic_DNA"/>
</dbReference>
<sequence length="139" mass="15082">MKDFEGEISERKQKGRLFALLWILFAAFAMQFVVSAQTFSSRLTALQNAGNFSVPDNKSSETVLSRHITRALPAADLRFIADRNDFKGTPGGPHPLLLPTAIALSTVAYGDMAHAQAVDCARQSSIGRLNRARGPPLLA</sequence>
<reference evidence="1 2" key="1">
    <citation type="submission" date="2023-07" db="EMBL/GenBank/DDBJ databases">
        <title>Genomic Encyclopedia of Type Strains, Phase IV (KMG-IV): sequencing the most valuable type-strain genomes for metagenomic binning, comparative biology and taxonomic classification.</title>
        <authorList>
            <person name="Goeker M."/>
        </authorList>
    </citation>
    <scope>NUCLEOTIDE SEQUENCE [LARGE SCALE GENOMIC DNA]</scope>
    <source>
        <strain evidence="1 2">DSM 1112</strain>
    </source>
</reference>
<keyword evidence="2" id="KW-1185">Reference proteome</keyword>
<evidence type="ECO:0000313" key="2">
    <source>
        <dbReference type="Proteomes" id="UP001230207"/>
    </source>
</evidence>
<organism evidence="1 2">
    <name type="scientific">Pararhizobium capsulatum DSM 1112</name>
    <dbReference type="NCBI Taxonomy" id="1121113"/>
    <lineage>
        <taxon>Bacteria</taxon>
        <taxon>Pseudomonadati</taxon>
        <taxon>Pseudomonadota</taxon>
        <taxon>Alphaproteobacteria</taxon>
        <taxon>Hyphomicrobiales</taxon>
        <taxon>Rhizobiaceae</taxon>
        <taxon>Rhizobium/Agrobacterium group</taxon>
        <taxon>Pararhizobium</taxon>
    </lineage>
</organism>
<proteinExistence type="predicted"/>
<gene>
    <name evidence="1" type="ORF">QO002_001053</name>
</gene>
<dbReference type="Proteomes" id="UP001230207">
    <property type="component" value="Unassembled WGS sequence"/>
</dbReference>